<evidence type="ECO:0000313" key="3">
    <source>
        <dbReference type="Proteomes" id="UP001499854"/>
    </source>
</evidence>
<evidence type="ECO:0008006" key="4">
    <source>
        <dbReference type="Google" id="ProtNLM"/>
    </source>
</evidence>
<feature type="signal peptide" evidence="1">
    <location>
        <begin position="1"/>
        <end position="22"/>
    </location>
</feature>
<proteinExistence type="predicted"/>
<protein>
    <recommendedName>
        <fullName evidence="4">Lipoprotein</fullName>
    </recommendedName>
</protein>
<keyword evidence="1" id="KW-0732">Signal</keyword>
<gene>
    <name evidence="2" type="ORF">GCM10009838_34120</name>
</gene>
<evidence type="ECO:0000256" key="1">
    <source>
        <dbReference type="SAM" id="SignalP"/>
    </source>
</evidence>
<comment type="caution">
    <text evidence="2">The sequence shown here is derived from an EMBL/GenBank/DDBJ whole genome shotgun (WGS) entry which is preliminary data.</text>
</comment>
<reference evidence="3" key="1">
    <citation type="journal article" date="2019" name="Int. J. Syst. Evol. Microbiol.">
        <title>The Global Catalogue of Microorganisms (GCM) 10K type strain sequencing project: providing services to taxonomists for standard genome sequencing and annotation.</title>
        <authorList>
            <consortium name="The Broad Institute Genomics Platform"/>
            <consortium name="The Broad Institute Genome Sequencing Center for Infectious Disease"/>
            <person name="Wu L."/>
            <person name="Ma J."/>
        </authorList>
    </citation>
    <scope>NUCLEOTIDE SEQUENCE [LARGE SCALE GENOMIC DNA]</scope>
    <source>
        <strain evidence="3">JCM 16013</strain>
    </source>
</reference>
<feature type="chain" id="PRO_5046846794" description="Lipoprotein" evidence="1">
    <location>
        <begin position="23"/>
        <end position="127"/>
    </location>
</feature>
<name>A0ABP5D1A6_9ACTN</name>
<keyword evidence="3" id="KW-1185">Reference proteome</keyword>
<organism evidence="2 3">
    <name type="scientific">Catenulispora subtropica</name>
    <dbReference type="NCBI Taxonomy" id="450798"/>
    <lineage>
        <taxon>Bacteria</taxon>
        <taxon>Bacillati</taxon>
        <taxon>Actinomycetota</taxon>
        <taxon>Actinomycetes</taxon>
        <taxon>Catenulisporales</taxon>
        <taxon>Catenulisporaceae</taxon>
        <taxon>Catenulispora</taxon>
    </lineage>
</organism>
<dbReference type="Proteomes" id="UP001499854">
    <property type="component" value="Unassembled WGS sequence"/>
</dbReference>
<evidence type="ECO:0000313" key="2">
    <source>
        <dbReference type="EMBL" id="GAA1971868.1"/>
    </source>
</evidence>
<dbReference type="EMBL" id="BAAAQM010000017">
    <property type="protein sequence ID" value="GAA1971868.1"/>
    <property type="molecule type" value="Genomic_DNA"/>
</dbReference>
<sequence>MRAVSRWALLAAVLLVSSAACTVDEFRFASVVNGCGHPIQAFLAEGAPPAGDMAPLVGDADWASLAPEASYLAGYVPGPRDPEELYLWVRTGPGVAPKGSPIPYGPLVKVKGKKYTVVVEVSGDRCP</sequence>
<dbReference type="PROSITE" id="PS51257">
    <property type="entry name" value="PROKAR_LIPOPROTEIN"/>
    <property type="match status" value="1"/>
</dbReference>
<accession>A0ABP5D1A6</accession>